<protein>
    <recommendedName>
        <fullName evidence="2">Retrovirus-related Pol polyprotein from transposon TNT 1-94</fullName>
    </recommendedName>
</protein>
<accession>A0A699K691</accession>
<comment type="caution">
    <text evidence="1">The sequence shown here is derived from an EMBL/GenBank/DDBJ whole genome shotgun (WGS) entry which is preliminary data.</text>
</comment>
<dbReference type="AlphaFoldDB" id="A0A699K691"/>
<gene>
    <name evidence="1" type="ORF">Tci_650450</name>
</gene>
<evidence type="ECO:0000313" key="1">
    <source>
        <dbReference type="EMBL" id="GFA78478.1"/>
    </source>
</evidence>
<proteinExistence type="predicted"/>
<evidence type="ECO:0008006" key="2">
    <source>
        <dbReference type="Google" id="ProtNLM"/>
    </source>
</evidence>
<reference evidence="1" key="1">
    <citation type="journal article" date="2019" name="Sci. Rep.">
        <title>Draft genome of Tanacetum cinerariifolium, the natural source of mosquito coil.</title>
        <authorList>
            <person name="Yamashiro T."/>
            <person name="Shiraishi A."/>
            <person name="Satake H."/>
            <person name="Nakayama K."/>
        </authorList>
    </citation>
    <scope>NUCLEOTIDE SEQUENCE</scope>
</reference>
<sequence length="111" mass="12578">MVKDSKWFKEKMLLAQAQEVGVVLNDDQRDFLDDSLEETDDCDDLQLQATTNCKADHIDAYDSNSDDEATSNAIFMENLSYVGSLNDATVEPRYDSDIQYEVHSSEVEVTE</sequence>
<name>A0A699K691_TANCI</name>
<dbReference type="EMBL" id="BKCJ010487383">
    <property type="protein sequence ID" value="GFA78478.1"/>
    <property type="molecule type" value="Genomic_DNA"/>
</dbReference>
<organism evidence="1">
    <name type="scientific">Tanacetum cinerariifolium</name>
    <name type="common">Dalmatian daisy</name>
    <name type="synonym">Chrysanthemum cinerariifolium</name>
    <dbReference type="NCBI Taxonomy" id="118510"/>
    <lineage>
        <taxon>Eukaryota</taxon>
        <taxon>Viridiplantae</taxon>
        <taxon>Streptophyta</taxon>
        <taxon>Embryophyta</taxon>
        <taxon>Tracheophyta</taxon>
        <taxon>Spermatophyta</taxon>
        <taxon>Magnoliopsida</taxon>
        <taxon>eudicotyledons</taxon>
        <taxon>Gunneridae</taxon>
        <taxon>Pentapetalae</taxon>
        <taxon>asterids</taxon>
        <taxon>campanulids</taxon>
        <taxon>Asterales</taxon>
        <taxon>Asteraceae</taxon>
        <taxon>Asteroideae</taxon>
        <taxon>Anthemideae</taxon>
        <taxon>Anthemidinae</taxon>
        <taxon>Tanacetum</taxon>
    </lineage>
</organism>